<organism evidence="1">
    <name type="scientific">Faucicola osloensis</name>
    <name type="common">Moraxella osloensis</name>
    <dbReference type="NCBI Taxonomy" id="34062"/>
    <lineage>
        <taxon>Bacteria</taxon>
        <taxon>Pseudomonadati</taxon>
        <taxon>Pseudomonadota</taxon>
        <taxon>Gammaproteobacteria</taxon>
        <taxon>Moraxellales</taxon>
        <taxon>Moraxellaceae</taxon>
        <taxon>Faucicola</taxon>
    </lineage>
</organism>
<reference evidence="1" key="1">
    <citation type="submission" date="2017-11" db="EMBL/GenBank/DDBJ databases">
        <title>Complete Genome Sequence from Moraxella oslensis YHS isolated from human skin.</title>
        <authorList>
            <person name="Lee K."/>
            <person name="Lim J.Y."/>
            <person name="Hwang I."/>
        </authorList>
    </citation>
    <scope>NUCLEOTIDE SEQUENCE</scope>
    <source>
        <strain evidence="1">YHS</strain>
    </source>
</reference>
<proteinExistence type="predicted"/>
<evidence type="ECO:0000313" key="1">
    <source>
        <dbReference type="EMBL" id="ATQ82673.1"/>
    </source>
</evidence>
<dbReference type="AlphaFoldDB" id="A0AAD0ADC3"/>
<gene>
    <name evidence="1" type="ORF">YHS_01830</name>
</gene>
<protein>
    <recommendedName>
        <fullName evidence="2">RES domain-containing protein</fullName>
    </recommendedName>
</protein>
<evidence type="ECO:0008006" key="2">
    <source>
        <dbReference type="Google" id="ProtNLM"/>
    </source>
</evidence>
<name>A0AAD0ADC3_FAUOS</name>
<dbReference type="EMBL" id="CP024176">
    <property type="protein sequence ID" value="ATQ82673.1"/>
    <property type="molecule type" value="Genomic_DNA"/>
</dbReference>
<accession>A0AAD0ADC3</accession>
<sequence length="172" mass="19782">MKGIHATIAYHAKNINKNGFIVPQENSGKAGRGLYFWNYESNRKNALELSKQWWDFALNKANLYDKNQDCSLVQYDCEIHIPEQELLDFVGDIALYEAFLDAYPIGLYDEATYGAKLDDFINVLERISDQQFSVCRMNLSVPNLRKVPFANAFPAFIIKKPIDIFIKECLNS</sequence>